<dbReference type="EMBL" id="CP046052">
    <property type="protein sequence ID" value="QGM45824.1"/>
    <property type="molecule type" value="Genomic_DNA"/>
</dbReference>
<organism evidence="1 2">
    <name type="scientific">Methylocystis heyeri</name>
    <dbReference type="NCBI Taxonomy" id="391905"/>
    <lineage>
        <taxon>Bacteria</taxon>
        <taxon>Pseudomonadati</taxon>
        <taxon>Pseudomonadota</taxon>
        <taxon>Alphaproteobacteria</taxon>
        <taxon>Hyphomicrobiales</taxon>
        <taxon>Methylocystaceae</taxon>
        <taxon>Methylocystis</taxon>
    </lineage>
</organism>
<dbReference type="RefSeq" id="WP_136496095.1">
    <property type="nucleotide sequence ID" value="NZ_CP046052.1"/>
</dbReference>
<gene>
    <name evidence="1" type="ORF">H2LOC_008980</name>
</gene>
<protein>
    <submittedName>
        <fullName evidence="1">Uncharacterized protein</fullName>
    </submittedName>
</protein>
<dbReference type="Proteomes" id="UP000309061">
    <property type="component" value="Chromosome"/>
</dbReference>
<name>A0A6B8KBQ2_9HYPH</name>
<dbReference type="AlphaFoldDB" id="A0A6B8KBQ2"/>
<proteinExistence type="predicted"/>
<dbReference type="KEGG" id="mhey:H2LOC_008980"/>
<reference evidence="1 2" key="1">
    <citation type="submission" date="2019-11" db="EMBL/GenBank/DDBJ databases">
        <title>The genome sequence of Methylocystis heyeri.</title>
        <authorList>
            <person name="Oshkin I.Y."/>
            <person name="Miroshnikov K."/>
            <person name="Dedysh S.N."/>
        </authorList>
    </citation>
    <scope>NUCLEOTIDE SEQUENCE [LARGE SCALE GENOMIC DNA]</scope>
    <source>
        <strain evidence="1 2">H2</strain>
    </source>
</reference>
<sequence length="81" mass="8525">MTKVNGRLYSAQPGMVIVAPDFDGDSLEAAGWIKVATGGAGTSAQRPRNPPAGAMFHDQTLARNIVHDGKHWRDPATGALV</sequence>
<accession>A0A6B8KBQ2</accession>
<keyword evidence="2" id="KW-1185">Reference proteome</keyword>
<evidence type="ECO:0000313" key="1">
    <source>
        <dbReference type="EMBL" id="QGM45824.1"/>
    </source>
</evidence>
<evidence type="ECO:0000313" key="2">
    <source>
        <dbReference type="Proteomes" id="UP000309061"/>
    </source>
</evidence>
<dbReference type="OrthoDB" id="8238256at2"/>